<evidence type="ECO:0000313" key="2">
    <source>
        <dbReference type="EMBL" id="MFB2891852.1"/>
    </source>
</evidence>
<comment type="caution">
    <text evidence="2">The sequence shown here is derived from an EMBL/GenBank/DDBJ whole genome shotgun (WGS) entry which is preliminary data.</text>
</comment>
<dbReference type="InterPro" id="IPR035901">
    <property type="entry name" value="GIY-YIG_endonuc_sf"/>
</dbReference>
<protein>
    <submittedName>
        <fullName evidence="2">GIY-YIG nuclease family protein</fullName>
    </submittedName>
</protein>
<dbReference type="PANTHER" id="PTHR30562">
    <property type="entry name" value="UVRC/OXIDOREDUCTASE"/>
    <property type="match status" value="1"/>
</dbReference>
<sequence>MPARSGIYAFRHQSEGILYIGKAVNIRQRLRGGHKALAWAFIDRLNPNDVKIAATVLTYQLWLQALEIEALMIQTVKPRYNIRIRQEE</sequence>
<dbReference type="EMBL" id="JBHFNR010000018">
    <property type="protein sequence ID" value="MFB2891852.1"/>
    <property type="molecule type" value="Genomic_DNA"/>
</dbReference>
<dbReference type="Gene3D" id="3.40.1440.10">
    <property type="entry name" value="GIY-YIG endonuclease"/>
    <property type="match status" value="1"/>
</dbReference>
<evidence type="ECO:0000259" key="1">
    <source>
        <dbReference type="PROSITE" id="PS50164"/>
    </source>
</evidence>
<dbReference type="Pfam" id="PF01541">
    <property type="entry name" value="GIY-YIG"/>
    <property type="match status" value="1"/>
</dbReference>
<dbReference type="Proteomes" id="UP001576784">
    <property type="component" value="Unassembled WGS sequence"/>
</dbReference>
<reference evidence="2 3" key="1">
    <citation type="submission" date="2024-09" db="EMBL/GenBank/DDBJ databases">
        <title>Floridaenema gen nov. (Aerosakkonemataceae, Aerosakkonematales ord. nov., Cyanobacteria) from benthic tropical and subtropical fresh waters, with the description of four new species.</title>
        <authorList>
            <person name="Moretto J.A."/>
            <person name="Berthold D.E."/>
            <person name="Lefler F.W."/>
            <person name="Huang I.-S."/>
            <person name="Laughinghouse H. IV."/>
        </authorList>
    </citation>
    <scope>NUCLEOTIDE SEQUENCE [LARGE SCALE GENOMIC DNA]</scope>
    <source>
        <strain evidence="2 3">BLCC-F50</strain>
    </source>
</reference>
<organism evidence="2 3">
    <name type="scientific">Floridaenema flaviceps BLCC-F50</name>
    <dbReference type="NCBI Taxonomy" id="3153642"/>
    <lineage>
        <taxon>Bacteria</taxon>
        <taxon>Bacillati</taxon>
        <taxon>Cyanobacteriota</taxon>
        <taxon>Cyanophyceae</taxon>
        <taxon>Oscillatoriophycideae</taxon>
        <taxon>Aerosakkonematales</taxon>
        <taxon>Aerosakkonemataceae</taxon>
        <taxon>Floridanema</taxon>
        <taxon>Floridanema flaviceps</taxon>
    </lineage>
</organism>
<proteinExistence type="predicted"/>
<dbReference type="InterPro" id="IPR050066">
    <property type="entry name" value="UvrABC_protein_C"/>
</dbReference>
<accession>A0ABV4XKA2</accession>
<dbReference type="SUPFAM" id="SSF82771">
    <property type="entry name" value="GIY-YIG endonuclease"/>
    <property type="match status" value="1"/>
</dbReference>
<dbReference type="InterPro" id="IPR000305">
    <property type="entry name" value="GIY-YIG_endonuc"/>
</dbReference>
<dbReference type="SMART" id="SM00465">
    <property type="entry name" value="GIYc"/>
    <property type="match status" value="1"/>
</dbReference>
<dbReference type="RefSeq" id="WP_413261529.1">
    <property type="nucleotide sequence ID" value="NZ_JBHFNR010000018.1"/>
</dbReference>
<gene>
    <name evidence="2" type="ORF">ACE1CI_02795</name>
</gene>
<dbReference type="PROSITE" id="PS50164">
    <property type="entry name" value="GIY_YIG"/>
    <property type="match status" value="1"/>
</dbReference>
<name>A0ABV4XKA2_9CYAN</name>
<keyword evidence="3" id="KW-1185">Reference proteome</keyword>
<evidence type="ECO:0000313" key="3">
    <source>
        <dbReference type="Proteomes" id="UP001576784"/>
    </source>
</evidence>
<dbReference type="PANTHER" id="PTHR30562:SF1">
    <property type="entry name" value="UVRABC SYSTEM PROTEIN C"/>
    <property type="match status" value="1"/>
</dbReference>
<feature type="domain" description="GIY-YIG" evidence="1">
    <location>
        <begin position="3"/>
        <end position="82"/>
    </location>
</feature>